<proteinExistence type="predicted"/>
<dbReference type="Proteomes" id="UP001215598">
    <property type="component" value="Unassembled WGS sequence"/>
</dbReference>
<comment type="caution">
    <text evidence="2">The sequence shown here is derived from an EMBL/GenBank/DDBJ whole genome shotgun (WGS) entry which is preliminary data.</text>
</comment>
<protein>
    <submittedName>
        <fullName evidence="2">Uncharacterized protein</fullName>
    </submittedName>
</protein>
<gene>
    <name evidence="2" type="ORF">B0H16DRAFT_1455601</name>
</gene>
<dbReference type="AlphaFoldDB" id="A0AAD7JDL4"/>
<evidence type="ECO:0000313" key="3">
    <source>
        <dbReference type="Proteomes" id="UP001215598"/>
    </source>
</evidence>
<feature type="region of interest" description="Disordered" evidence="1">
    <location>
        <begin position="86"/>
        <end position="121"/>
    </location>
</feature>
<evidence type="ECO:0000313" key="2">
    <source>
        <dbReference type="EMBL" id="KAJ7762560.1"/>
    </source>
</evidence>
<accession>A0AAD7JDL4</accession>
<name>A0AAD7JDL4_9AGAR</name>
<feature type="compositionally biased region" description="Basic and acidic residues" evidence="1">
    <location>
        <begin position="108"/>
        <end position="121"/>
    </location>
</feature>
<dbReference type="EMBL" id="JARKIB010000032">
    <property type="protein sequence ID" value="KAJ7762560.1"/>
    <property type="molecule type" value="Genomic_DNA"/>
</dbReference>
<sequence length="186" mass="20009">MPATFRTTSISASKQRAPTRRISLLSLASSIASTSSSLTGASILSSGGDSSLNSTNLAPFPIVVTTTTSVTSVTYPATVPPPFATSLGSDDVLPRPRRGAPPVSPAKSVEERAKAQKRPEQRSALWRAIGLKSARGRLDPALCEGWWCVYFYFVFDFRCVLIILVPFRLITPEAMSATTPHNEPLQ</sequence>
<organism evidence="2 3">
    <name type="scientific">Mycena metata</name>
    <dbReference type="NCBI Taxonomy" id="1033252"/>
    <lineage>
        <taxon>Eukaryota</taxon>
        <taxon>Fungi</taxon>
        <taxon>Dikarya</taxon>
        <taxon>Basidiomycota</taxon>
        <taxon>Agaricomycotina</taxon>
        <taxon>Agaricomycetes</taxon>
        <taxon>Agaricomycetidae</taxon>
        <taxon>Agaricales</taxon>
        <taxon>Marasmiineae</taxon>
        <taxon>Mycenaceae</taxon>
        <taxon>Mycena</taxon>
    </lineage>
</organism>
<reference evidence="2" key="1">
    <citation type="submission" date="2023-03" db="EMBL/GenBank/DDBJ databases">
        <title>Massive genome expansion in bonnet fungi (Mycena s.s.) driven by repeated elements and novel gene families across ecological guilds.</title>
        <authorList>
            <consortium name="Lawrence Berkeley National Laboratory"/>
            <person name="Harder C.B."/>
            <person name="Miyauchi S."/>
            <person name="Viragh M."/>
            <person name="Kuo A."/>
            <person name="Thoen E."/>
            <person name="Andreopoulos B."/>
            <person name="Lu D."/>
            <person name="Skrede I."/>
            <person name="Drula E."/>
            <person name="Henrissat B."/>
            <person name="Morin E."/>
            <person name="Kohler A."/>
            <person name="Barry K."/>
            <person name="LaButti K."/>
            <person name="Morin E."/>
            <person name="Salamov A."/>
            <person name="Lipzen A."/>
            <person name="Mereny Z."/>
            <person name="Hegedus B."/>
            <person name="Baldrian P."/>
            <person name="Stursova M."/>
            <person name="Weitz H."/>
            <person name="Taylor A."/>
            <person name="Grigoriev I.V."/>
            <person name="Nagy L.G."/>
            <person name="Martin F."/>
            <person name="Kauserud H."/>
        </authorList>
    </citation>
    <scope>NUCLEOTIDE SEQUENCE</scope>
    <source>
        <strain evidence="2">CBHHK182m</strain>
    </source>
</reference>
<evidence type="ECO:0000256" key="1">
    <source>
        <dbReference type="SAM" id="MobiDB-lite"/>
    </source>
</evidence>
<keyword evidence="3" id="KW-1185">Reference proteome</keyword>